<dbReference type="GO" id="GO:0008299">
    <property type="term" value="P:isoprenoid biosynthetic process"/>
    <property type="evidence" value="ECO:0007669"/>
    <property type="project" value="UniProtKB-KW"/>
</dbReference>
<dbReference type="CDD" id="cd00685">
    <property type="entry name" value="Trans_IPPS_HT"/>
    <property type="match status" value="1"/>
</dbReference>
<dbReference type="SUPFAM" id="SSF48576">
    <property type="entry name" value="Terpenoid synthases"/>
    <property type="match status" value="1"/>
</dbReference>
<keyword evidence="5" id="KW-0460">Magnesium</keyword>
<accession>A0A1M7QAK7</accession>
<keyword evidence="8" id="KW-1185">Reference proteome</keyword>
<protein>
    <submittedName>
        <fullName evidence="7">Geranylgeranyl pyrophosphate synthase</fullName>
    </submittedName>
</protein>
<dbReference type="Pfam" id="PF00348">
    <property type="entry name" value="polyprenyl_synt"/>
    <property type="match status" value="1"/>
</dbReference>
<dbReference type="InterPro" id="IPR033749">
    <property type="entry name" value="Polyprenyl_synt_CS"/>
</dbReference>
<dbReference type="GO" id="GO:0004659">
    <property type="term" value="F:prenyltransferase activity"/>
    <property type="evidence" value="ECO:0007669"/>
    <property type="project" value="InterPro"/>
</dbReference>
<dbReference type="InterPro" id="IPR008949">
    <property type="entry name" value="Isoprenoid_synthase_dom_sf"/>
</dbReference>
<dbReference type="PANTHER" id="PTHR43281:SF1">
    <property type="entry name" value="FARNESYL DIPHOSPHATE SYNTHASE"/>
    <property type="match status" value="1"/>
</dbReference>
<evidence type="ECO:0000256" key="6">
    <source>
        <dbReference type="ARBA" id="ARBA00023229"/>
    </source>
</evidence>
<dbReference type="Gene3D" id="1.10.600.10">
    <property type="entry name" value="Farnesyl Diphosphate Synthase"/>
    <property type="match status" value="1"/>
</dbReference>
<keyword evidence="6" id="KW-0414">Isoprene biosynthesis</keyword>
<keyword evidence="3" id="KW-0808">Transferase</keyword>
<dbReference type="RefSeq" id="WP_073202642.1">
    <property type="nucleotide sequence ID" value="NZ_FRCZ01000006.1"/>
</dbReference>
<keyword evidence="4" id="KW-0479">Metal-binding</keyword>
<reference evidence="7 8" key="1">
    <citation type="submission" date="2016-11" db="EMBL/GenBank/DDBJ databases">
        <authorList>
            <person name="Jaros S."/>
            <person name="Januszkiewicz K."/>
            <person name="Wedrychowicz H."/>
        </authorList>
    </citation>
    <scope>NUCLEOTIDE SEQUENCE [LARGE SCALE GENOMIC DNA]</scope>
    <source>
        <strain evidence="7 8">CGMCC 1.10681</strain>
    </source>
</reference>
<name>A0A1M7QAK7_9BACI</name>
<dbReference type="GO" id="GO:0046872">
    <property type="term" value="F:metal ion binding"/>
    <property type="evidence" value="ECO:0007669"/>
    <property type="project" value="UniProtKB-KW"/>
</dbReference>
<evidence type="ECO:0000256" key="5">
    <source>
        <dbReference type="ARBA" id="ARBA00022842"/>
    </source>
</evidence>
<gene>
    <name evidence="7" type="ORF">SAMN05216179_2986</name>
</gene>
<dbReference type="OrthoDB" id="9805316at2"/>
<evidence type="ECO:0000313" key="7">
    <source>
        <dbReference type="EMBL" id="SHN27645.1"/>
    </source>
</evidence>
<dbReference type="Proteomes" id="UP000184184">
    <property type="component" value="Unassembled WGS sequence"/>
</dbReference>
<comment type="similarity">
    <text evidence="2">Belongs to the FPP/GGPP synthase family.</text>
</comment>
<dbReference type="SFLD" id="SFLDS00005">
    <property type="entry name" value="Isoprenoid_Synthase_Type_I"/>
    <property type="match status" value="1"/>
</dbReference>
<evidence type="ECO:0000256" key="3">
    <source>
        <dbReference type="ARBA" id="ARBA00022679"/>
    </source>
</evidence>
<evidence type="ECO:0000256" key="1">
    <source>
        <dbReference type="ARBA" id="ARBA00001946"/>
    </source>
</evidence>
<comment type="cofactor">
    <cofactor evidence="1">
        <name>Mg(2+)</name>
        <dbReference type="ChEBI" id="CHEBI:18420"/>
    </cofactor>
</comment>
<dbReference type="PROSITE" id="PS00723">
    <property type="entry name" value="POLYPRENYL_SYNTHASE_1"/>
    <property type="match status" value="1"/>
</dbReference>
<dbReference type="EMBL" id="FRCZ01000006">
    <property type="protein sequence ID" value="SHN27645.1"/>
    <property type="molecule type" value="Genomic_DNA"/>
</dbReference>
<sequence length="779" mass="90483">MTDQNKKQFQEAEHIANAYFEALTQQLKEKSFAKILVKDLKRHGKQKNKESRFFHLESVVEEHYSYFLKKLSEKGKLNRYLERSITYIYMRDLGRDVTKHEVKNRIKTITKDVQAYLGENSEQELFSLITLYQIAQKEKLESTFFWLIEKLKVVSSIIPDELNKVHAQRKLIKIIAGVLMHEIESFPEGISLQERSRRLDKAVRIGYCYGLTYPFIDDLLDSNFLTEHEKEQFSNLIEATLNQDKIAALNDWQGEHEQEIRLIYHELSEAYTFLKESQSKVNVDRFYQNAYLFFHAQEVDRNKDLADKNYTNEEIYIPVILKSSSSRMIVRSFQMLDDDHSIDQRMFYYGIYNQLADDLADLDQDLNASSVTPYTYYLKHKKNRPDLVNPFALYWTVISYLINNVYHGDPNVRQILLDRAINGLKRLKQRVGADRYEELMDTFSLDMPSFEKLLQKSVAKVNNVAFFDKLLRDQMIQTLKENKKKKEKFHEMSETLRSEINGLLEIEKQKDDFQLNHPLIDAANYSIIGGGKRLRPIMTSIMATEVFQLDKKTIIPLIRAVEYMHTASLIFDDLPTQDNANIRRGRKTVHQVYNSAVAELTSLFMTQKAVEEQTNLASYDANTVLELIQYSTQVTQEMCKGQIIDLEAKGKALTLEELTQLCFYKTGIGFEASLMMPAILAGAKHSEKEAIKTFSYHAGIAFQIKDDLLDLEADTEALGKTVGIDVKNNSATFVTVLGIEGAKKELWNHYREAMISLQSFTVNTDFFEELMHYIVHRNS</sequence>
<organism evidence="7 8">
    <name type="scientific">Gracilibacillus kekensis</name>
    <dbReference type="NCBI Taxonomy" id="1027249"/>
    <lineage>
        <taxon>Bacteria</taxon>
        <taxon>Bacillati</taxon>
        <taxon>Bacillota</taxon>
        <taxon>Bacilli</taxon>
        <taxon>Bacillales</taxon>
        <taxon>Bacillaceae</taxon>
        <taxon>Gracilibacillus</taxon>
    </lineage>
</organism>
<evidence type="ECO:0000313" key="8">
    <source>
        <dbReference type="Proteomes" id="UP000184184"/>
    </source>
</evidence>
<dbReference type="PANTHER" id="PTHR43281">
    <property type="entry name" value="FARNESYL DIPHOSPHATE SYNTHASE"/>
    <property type="match status" value="1"/>
</dbReference>
<dbReference type="STRING" id="1027249.SAMN05216179_2986"/>
<dbReference type="InterPro" id="IPR000092">
    <property type="entry name" value="Polyprenyl_synt"/>
</dbReference>
<proteinExistence type="inferred from homology"/>
<evidence type="ECO:0000256" key="4">
    <source>
        <dbReference type="ARBA" id="ARBA00022723"/>
    </source>
</evidence>
<evidence type="ECO:0000256" key="2">
    <source>
        <dbReference type="ARBA" id="ARBA00006706"/>
    </source>
</evidence>
<dbReference type="AlphaFoldDB" id="A0A1M7QAK7"/>